<name>A0ACC1QEH1_9HYPO</name>
<organism evidence="1 2">
    <name type="scientific">Lecanicillium saksenae</name>
    <dbReference type="NCBI Taxonomy" id="468837"/>
    <lineage>
        <taxon>Eukaryota</taxon>
        <taxon>Fungi</taxon>
        <taxon>Dikarya</taxon>
        <taxon>Ascomycota</taxon>
        <taxon>Pezizomycotina</taxon>
        <taxon>Sordariomycetes</taxon>
        <taxon>Hypocreomycetidae</taxon>
        <taxon>Hypocreales</taxon>
        <taxon>Cordycipitaceae</taxon>
        <taxon>Lecanicillium</taxon>
    </lineage>
</organism>
<evidence type="ECO:0000313" key="2">
    <source>
        <dbReference type="Proteomes" id="UP001148737"/>
    </source>
</evidence>
<evidence type="ECO:0000313" key="1">
    <source>
        <dbReference type="EMBL" id="KAJ3472856.1"/>
    </source>
</evidence>
<protein>
    <submittedName>
        <fullName evidence="1">Uncharacterized protein</fullName>
    </submittedName>
</protein>
<dbReference type="EMBL" id="JANAKD010002812">
    <property type="protein sequence ID" value="KAJ3472856.1"/>
    <property type="molecule type" value="Genomic_DNA"/>
</dbReference>
<gene>
    <name evidence="1" type="ORF">NLG97_g10675</name>
</gene>
<accession>A0ACC1QEH1</accession>
<reference evidence="1" key="1">
    <citation type="submission" date="2022-07" db="EMBL/GenBank/DDBJ databases">
        <title>Genome Sequence of Lecanicillium saksenae.</title>
        <authorList>
            <person name="Buettner E."/>
        </authorList>
    </citation>
    <scope>NUCLEOTIDE SEQUENCE</scope>
    <source>
        <strain evidence="1">VT-O1</strain>
    </source>
</reference>
<proteinExistence type="predicted"/>
<keyword evidence="2" id="KW-1185">Reference proteome</keyword>
<dbReference type="Proteomes" id="UP001148737">
    <property type="component" value="Unassembled WGS sequence"/>
</dbReference>
<sequence>MANAYPGHLRSSLVPSESPKMAHEKLDDGFQAAEPSPDATNNNSSSSLALDDEEVGVEDVAEEEEAAKRSKQ</sequence>
<comment type="caution">
    <text evidence="1">The sequence shown here is derived from an EMBL/GenBank/DDBJ whole genome shotgun (WGS) entry which is preliminary data.</text>
</comment>